<feature type="active site" evidence="5">
    <location>
        <position position="255"/>
    </location>
</feature>
<evidence type="ECO:0000256" key="5">
    <source>
        <dbReference type="PROSITE-ProRule" id="PRU10007"/>
    </source>
</evidence>
<dbReference type="InterPro" id="IPR016163">
    <property type="entry name" value="Ald_DH_C"/>
</dbReference>
<dbReference type="InterPro" id="IPR015590">
    <property type="entry name" value="Aldehyde_DH_dom"/>
</dbReference>
<dbReference type="EMBL" id="MZZM01000036">
    <property type="protein sequence ID" value="ORJ53638.1"/>
    <property type="molecule type" value="Genomic_DNA"/>
</dbReference>
<sequence>MYDWDRLFIDGKWMAPAGGRDAAPPVAVHSPHSEEVVGRTVWAGPADVDRAVEAARAAFDTGPWPRLEPAQRIEAITRLAGIYRERRADMAALISAEIGAPITFAKMAQVRLPLTMMSAFCTFAADYPWQQDRPGLYGKDIRIVQQPVGVVAAVVPWNMPQFLTVTKVVPALLAGCSVVLKPAPESVLDAQLLAEVVAAADLPPGVFNVLPGGREVGDRLVRHPGVDKVSFTGSTAAGRQVALGCAEGLKQVSLELGGKSAAIVLDDADPVLTATGIQMASLANSGQVCNALSRILVPHKRKDEFVDALAAGMDSMAIGDPADPATQVGPLVSQRQQQRVRGYIESGHSEGARLVVGGAAPPDGLQTGWYVRPTLFSDATNDMRIAREEIFGPVLTVIAYRDEEEAIRIANDSEYGLAGSVFTADVDRGYGIAAQVRSGTFGVNEGYLMDPAAPFGGVKNSGYGRELGIEGIDSYTVSQSISTASSPA</sequence>
<dbReference type="InterPro" id="IPR016162">
    <property type="entry name" value="Ald_DH_N"/>
</dbReference>
<dbReference type="FunFam" id="3.40.309.10:FF:000012">
    <property type="entry name" value="Betaine aldehyde dehydrogenase"/>
    <property type="match status" value="1"/>
</dbReference>
<organism evidence="8 9">
    <name type="scientific">Mycobacterium simiae</name>
    <name type="common">Mycobacterium habana</name>
    <dbReference type="NCBI Taxonomy" id="1784"/>
    <lineage>
        <taxon>Bacteria</taxon>
        <taxon>Bacillati</taxon>
        <taxon>Actinomycetota</taxon>
        <taxon>Actinomycetes</taxon>
        <taxon>Mycobacteriales</taxon>
        <taxon>Mycobacteriaceae</taxon>
        <taxon>Mycobacterium</taxon>
        <taxon>Mycobacterium simiae complex</taxon>
    </lineage>
</organism>
<dbReference type="Pfam" id="PF00171">
    <property type="entry name" value="Aldedh"/>
    <property type="match status" value="1"/>
</dbReference>
<comment type="similarity">
    <text evidence="1 6">Belongs to the aldehyde dehydrogenase family.</text>
</comment>
<dbReference type="SUPFAM" id="SSF53720">
    <property type="entry name" value="ALDH-like"/>
    <property type="match status" value="1"/>
</dbReference>
<dbReference type="PROSITE" id="PS00070">
    <property type="entry name" value="ALDEHYDE_DEHYDR_CYS"/>
    <property type="match status" value="1"/>
</dbReference>
<dbReference type="PANTHER" id="PTHR42804:SF1">
    <property type="entry name" value="ALDEHYDE DEHYDROGENASE-RELATED"/>
    <property type="match status" value="1"/>
</dbReference>
<dbReference type="InterPro" id="IPR029510">
    <property type="entry name" value="Ald_DH_CS_GLU"/>
</dbReference>
<dbReference type="Gene3D" id="3.40.605.10">
    <property type="entry name" value="Aldehyde Dehydrogenase, Chain A, domain 1"/>
    <property type="match status" value="1"/>
</dbReference>
<protein>
    <recommendedName>
        <fullName evidence="3">aldehyde dehydrogenase (NAD(+))</fullName>
        <ecNumber evidence="3">1.2.1.3</ecNumber>
    </recommendedName>
</protein>
<dbReference type="EC" id="1.2.1.3" evidence="3"/>
<evidence type="ECO:0000256" key="2">
    <source>
        <dbReference type="ARBA" id="ARBA00023002"/>
    </source>
</evidence>
<dbReference type="STRING" id="1784.VC42_13285"/>
<accession>A0A1X0XL97</accession>
<evidence type="ECO:0000313" key="9">
    <source>
        <dbReference type="Proteomes" id="UP000193040"/>
    </source>
</evidence>
<reference evidence="8 9" key="1">
    <citation type="submission" date="2017-03" db="EMBL/GenBank/DDBJ databases">
        <title>Genomic insights into Mycobacterium simiae human colonization.</title>
        <authorList>
            <person name="Steffani J.L."/>
            <person name="Brunck M.E."/>
            <person name="Cruz E."/>
            <person name="Montiel R."/>
            <person name="Barona F."/>
        </authorList>
    </citation>
    <scope>NUCLEOTIDE SEQUENCE [LARGE SCALE GENOMIC DNA]</scope>
    <source>
        <strain evidence="8 9">MsiGto</strain>
    </source>
</reference>
<dbReference type="CDD" id="cd07139">
    <property type="entry name" value="ALDH_AldA-Rv0768"/>
    <property type="match status" value="1"/>
</dbReference>
<evidence type="ECO:0000256" key="6">
    <source>
        <dbReference type="RuleBase" id="RU003345"/>
    </source>
</evidence>
<dbReference type="InterPro" id="IPR016160">
    <property type="entry name" value="Ald_DH_CS_CYS"/>
</dbReference>
<dbReference type="GO" id="GO:0004029">
    <property type="term" value="F:aldehyde dehydrogenase (NAD+) activity"/>
    <property type="evidence" value="ECO:0007669"/>
    <property type="project" value="UniProtKB-EC"/>
</dbReference>
<dbReference type="Gene3D" id="3.40.309.10">
    <property type="entry name" value="Aldehyde Dehydrogenase, Chain A, domain 2"/>
    <property type="match status" value="1"/>
</dbReference>
<evidence type="ECO:0000256" key="1">
    <source>
        <dbReference type="ARBA" id="ARBA00009986"/>
    </source>
</evidence>
<evidence type="ECO:0000256" key="4">
    <source>
        <dbReference type="ARBA" id="ARBA00049194"/>
    </source>
</evidence>
<dbReference type="FunFam" id="3.40.605.10:FF:000007">
    <property type="entry name" value="NAD/NADP-dependent betaine aldehyde dehydrogenase"/>
    <property type="match status" value="1"/>
</dbReference>
<feature type="domain" description="Aldehyde dehydrogenase" evidence="7">
    <location>
        <begin position="26"/>
        <end position="480"/>
    </location>
</feature>
<dbReference type="PANTHER" id="PTHR42804">
    <property type="entry name" value="ALDEHYDE DEHYDROGENASE"/>
    <property type="match status" value="1"/>
</dbReference>
<keyword evidence="2 6" id="KW-0560">Oxidoreductase</keyword>
<evidence type="ECO:0000256" key="3">
    <source>
        <dbReference type="ARBA" id="ARBA00024226"/>
    </source>
</evidence>
<dbReference type="Proteomes" id="UP000193040">
    <property type="component" value="Unassembled WGS sequence"/>
</dbReference>
<evidence type="ECO:0000259" key="7">
    <source>
        <dbReference type="Pfam" id="PF00171"/>
    </source>
</evidence>
<keyword evidence="9" id="KW-1185">Reference proteome</keyword>
<name>A0A1X0XL97_MYCSI</name>
<dbReference type="InterPro" id="IPR016161">
    <property type="entry name" value="Ald_DH/histidinol_DH"/>
</dbReference>
<comment type="catalytic activity">
    <reaction evidence="4">
        <text>an aldehyde + NAD(+) + H2O = a carboxylate + NADH + 2 H(+)</text>
        <dbReference type="Rhea" id="RHEA:16185"/>
        <dbReference type="ChEBI" id="CHEBI:15377"/>
        <dbReference type="ChEBI" id="CHEBI:15378"/>
        <dbReference type="ChEBI" id="CHEBI:17478"/>
        <dbReference type="ChEBI" id="CHEBI:29067"/>
        <dbReference type="ChEBI" id="CHEBI:57540"/>
        <dbReference type="ChEBI" id="CHEBI:57945"/>
        <dbReference type="EC" id="1.2.1.3"/>
    </reaction>
</comment>
<evidence type="ECO:0000313" key="8">
    <source>
        <dbReference type="EMBL" id="ORJ53638.1"/>
    </source>
</evidence>
<proteinExistence type="inferred from homology"/>
<dbReference type="AlphaFoldDB" id="A0A1X0XL97"/>
<comment type="caution">
    <text evidence="8">The sequence shown here is derived from an EMBL/GenBank/DDBJ whole genome shotgun (WGS) entry which is preliminary data.</text>
</comment>
<dbReference type="PROSITE" id="PS00687">
    <property type="entry name" value="ALDEHYDE_DEHYDR_GLU"/>
    <property type="match status" value="1"/>
</dbReference>
<gene>
    <name evidence="8" type="ORF">B5M45_28775</name>
</gene>